<dbReference type="InterPro" id="IPR036412">
    <property type="entry name" value="HAD-like_sf"/>
</dbReference>
<dbReference type="InterPro" id="IPR023298">
    <property type="entry name" value="ATPase_P-typ_TM_dom_sf"/>
</dbReference>
<keyword evidence="8" id="KW-1278">Translocase</keyword>
<dbReference type="Pfam" id="PF00690">
    <property type="entry name" value="Cation_ATPase_N"/>
    <property type="match status" value="1"/>
</dbReference>
<dbReference type="SMART" id="SM00831">
    <property type="entry name" value="Cation_ATPase_N"/>
    <property type="match status" value="1"/>
</dbReference>
<evidence type="ECO:0000256" key="1">
    <source>
        <dbReference type="ARBA" id="ARBA00004127"/>
    </source>
</evidence>
<dbReference type="Pfam" id="PF00702">
    <property type="entry name" value="Hydrolase"/>
    <property type="match status" value="1"/>
</dbReference>
<dbReference type="Pfam" id="PF00122">
    <property type="entry name" value="E1-E2_ATPase"/>
    <property type="match status" value="1"/>
</dbReference>
<dbReference type="SUPFAM" id="SSF56784">
    <property type="entry name" value="HAD-like"/>
    <property type="match status" value="1"/>
</dbReference>
<dbReference type="Gene3D" id="3.40.50.1000">
    <property type="entry name" value="HAD superfamily/HAD-like"/>
    <property type="match status" value="1"/>
</dbReference>
<reference evidence="14 15" key="1">
    <citation type="journal article" date="2015" name="Genome Announc.">
        <title>Expanding the biotechnology potential of lactobacilli through comparative genomics of 213 strains and associated genera.</title>
        <authorList>
            <person name="Sun Z."/>
            <person name="Harris H.M."/>
            <person name="McCann A."/>
            <person name="Guo C."/>
            <person name="Argimon S."/>
            <person name="Zhang W."/>
            <person name="Yang X."/>
            <person name="Jeffery I.B."/>
            <person name="Cooney J.C."/>
            <person name="Kagawa T.F."/>
            <person name="Liu W."/>
            <person name="Song Y."/>
            <person name="Salvetti E."/>
            <person name="Wrobel A."/>
            <person name="Rasinkangas P."/>
            <person name="Parkhill J."/>
            <person name="Rea M.C."/>
            <person name="O'Sullivan O."/>
            <person name="Ritari J."/>
            <person name="Douillard F.P."/>
            <person name="Paul Ross R."/>
            <person name="Yang R."/>
            <person name="Briner A.E."/>
            <person name="Felis G.E."/>
            <person name="de Vos W.M."/>
            <person name="Barrangou R."/>
            <person name="Klaenhammer T.R."/>
            <person name="Caufield P.W."/>
            <person name="Cui Y."/>
            <person name="Zhang H."/>
            <person name="O'Toole P.W."/>
        </authorList>
    </citation>
    <scope>NUCLEOTIDE SEQUENCE [LARGE SCALE GENOMIC DNA]</scope>
    <source>
        <strain evidence="14 15">DSM 20505</strain>
    </source>
</reference>
<dbReference type="Gene3D" id="2.70.150.10">
    <property type="entry name" value="Calcium-transporting ATPase, cytoplasmic transduction domain A"/>
    <property type="match status" value="1"/>
</dbReference>
<keyword evidence="3" id="KW-0597">Phosphoprotein</keyword>
<dbReference type="InterPro" id="IPR001757">
    <property type="entry name" value="P_typ_ATPase"/>
</dbReference>
<dbReference type="GO" id="GO:0006883">
    <property type="term" value="P:intracellular sodium ion homeostasis"/>
    <property type="evidence" value="ECO:0007669"/>
    <property type="project" value="TreeGrafter"/>
</dbReference>
<dbReference type="InterPro" id="IPR050510">
    <property type="entry name" value="Cation_transp_ATPase_P-type"/>
</dbReference>
<dbReference type="SFLD" id="SFLDF00027">
    <property type="entry name" value="p-type_atpase"/>
    <property type="match status" value="1"/>
</dbReference>
<dbReference type="GO" id="GO:1902600">
    <property type="term" value="P:proton transmembrane transport"/>
    <property type="evidence" value="ECO:0007669"/>
    <property type="project" value="TreeGrafter"/>
</dbReference>
<dbReference type="SFLD" id="SFLDG00002">
    <property type="entry name" value="C1.7:_P-type_atpase_like"/>
    <property type="match status" value="1"/>
</dbReference>
<keyword evidence="4 12" id="KW-0812">Transmembrane</keyword>
<feature type="transmembrane region" description="Helical" evidence="12">
    <location>
        <begin position="839"/>
        <end position="858"/>
    </location>
</feature>
<dbReference type="GO" id="GO:0005391">
    <property type="term" value="F:P-type sodium:potassium-exchanging transporter activity"/>
    <property type="evidence" value="ECO:0007669"/>
    <property type="project" value="TreeGrafter"/>
</dbReference>
<evidence type="ECO:0000256" key="8">
    <source>
        <dbReference type="ARBA" id="ARBA00022967"/>
    </source>
</evidence>
<dbReference type="PRINTS" id="PR00120">
    <property type="entry name" value="HATPASE"/>
</dbReference>
<dbReference type="InterPro" id="IPR004014">
    <property type="entry name" value="ATPase_P-typ_cation-transptr_N"/>
</dbReference>
<feature type="transmembrane region" description="Helical" evidence="12">
    <location>
        <begin position="286"/>
        <end position="314"/>
    </location>
</feature>
<dbReference type="InterPro" id="IPR008250">
    <property type="entry name" value="ATPase_P-typ_transduc_dom_A_sf"/>
</dbReference>
<feature type="transmembrane region" description="Helical" evidence="12">
    <location>
        <begin position="731"/>
        <end position="747"/>
    </location>
</feature>
<feature type="transmembrane region" description="Helical" evidence="12">
    <location>
        <begin position="699"/>
        <end position="719"/>
    </location>
</feature>
<comment type="caution">
    <text evidence="14">The sequence shown here is derived from an EMBL/GenBank/DDBJ whole genome shotgun (WGS) entry which is preliminary data.</text>
</comment>
<dbReference type="InterPro" id="IPR044492">
    <property type="entry name" value="P_typ_ATPase_HD_dom"/>
</dbReference>
<dbReference type="PROSITE" id="PS00154">
    <property type="entry name" value="ATPASE_E1_E2"/>
    <property type="match status" value="1"/>
</dbReference>
<dbReference type="GO" id="GO:0030007">
    <property type="term" value="P:intracellular potassium ion homeostasis"/>
    <property type="evidence" value="ECO:0007669"/>
    <property type="project" value="TreeGrafter"/>
</dbReference>
<feature type="transmembrane region" description="Helical" evidence="12">
    <location>
        <begin position="775"/>
        <end position="794"/>
    </location>
</feature>
<dbReference type="GO" id="GO:0005886">
    <property type="term" value="C:plasma membrane"/>
    <property type="evidence" value="ECO:0007669"/>
    <property type="project" value="TreeGrafter"/>
</dbReference>
<dbReference type="PANTHER" id="PTHR43294:SF20">
    <property type="entry name" value="P-TYPE ATPASE"/>
    <property type="match status" value="1"/>
</dbReference>
<feature type="transmembrane region" description="Helical" evidence="12">
    <location>
        <begin position="74"/>
        <end position="92"/>
    </location>
</feature>
<dbReference type="InterPro" id="IPR059000">
    <property type="entry name" value="ATPase_P-type_domA"/>
</dbReference>
<keyword evidence="7" id="KW-0460">Magnesium</keyword>
<dbReference type="GO" id="GO:0005524">
    <property type="term" value="F:ATP binding"/>
    <property type="evidence" value="ECO:0007669"/>
    <property type="project" value="UniProtKB-KW"/>
</dbReference>
<feature type="domain" description="Cation-transporting P-type ATPase N-terminal" evidence="13">
    <location>
        <begin position="21"/>
        <end position="94"/>
    </location>
</feature>
<keyword evidence="9 12" id="KW-1133">Transmembrane helix</keyword>
<keyword evidence="6" id="KW-0067">ATP-binding</keyword>
<evidence type="ECO:0000256" key="7">
    <source>
        <dbReference type="ARBA" id="ARBA00022842"/>
    </source>
</evidence>
<dbReference type="GO" id="GO:0036376">
    <property type="term" value="P:sodium ion export across plasma membrane"/>
    <property type="evidence" value="ECO:0007669"/>
    <property type="project" value="TreeGrafter"/>
</dbReference>
<dbReference type="SUPFAM" id="SSF81653">
    <property type="entry name" value="Calcium ATPase, transduction domain A"/>
    <property type="match status" value="1"/>
</dbReference>
<keyword evidence="5" id="KW-0547">Nucleotide-binding</keyword>
<evidence type="ECO:0000256" key="5">
    <source>
        <dbReference type="ARBA" id="ARBA00022741"/>
    </source>
</evidence>
<keyword evidence="15" id="KW-1185">Reference proteome</keyword>
<dbReference type="InterPro" id="IPR023214">
    <property type="entry name" value="HAD_sf"/>
</dbReference>
<feature type="transmembrane region" description="Helical" evidence="12">
    <location>
        <begin position="870"/>
        <end position="891"/>
    </location>
</feature>
<dbReference type="GO" id="GO:1990573">
    <property type="term" value="P:potassium ion import across plasma membrane"/>
    <property type="evidence" value="ECO:0007669"/>
    <property type="project" value="TreeGrafter"/>
</dbReference>
<accession>A0A0R1ZXM5</accession>
<dbReference type="AlphaFoldDB" id="A0A0R1ZXM5"/>
<dbReference type="PATRIC" id="fig|1291052.5.peg.2165"/>
<feature type="compositionally biased region" description="Basic and acidic residues" evidence="11">
    <location>
        <begin position="1"/>
        <end position="13"/>
    </location>
</feature>
<comment type="subcellular location">
    <subcellularLocation>
        <location evidence="1">Endomembrane system</location>
        <topology evidence="1">Multi-pass membrane protein</topology>
    </subcellularLocation>
</comment>
<dbReference type="SFLD" id="SFLDS00003">
    <property type="entry name" value="Haloacid_Dehalogenase"/>
    <property type="match status" value="1"/>
</dbReference>
<evidence type="ECO:0000256" key="10">
    <source>
        <dbReference type="ARBA" id="ARBA00023136"/>
    </source>
</evidence>
<evidence type="ECO:0000259" key="13">
    <source>
        <dbReference type="SMART" id="SM00831"/>
    </source>
</evidence>
<dbReference type="InterPro" id="IPR018303">
    <property type="entry name" value="ATPase_P-typ_P_site"/>
</dbReference>
<evidence type="ECO:0000313" key="14">
    <source>
        <dbReference type="EMBL" id="KRM56617.1"/>
    </source>
</evidence>
<dbReference type="EMBL" id="AYYO01000003">
    <property type="protein sequence ID" value="KRM56617.1"/>
    <property type="molecule type" value="Genomic_DNA"/>
</dbReference>
<comment type="similarity">
    <text evidence="2">Belongs to the cation transport ATPase (P-type) (TC 3.A.3) family. Type IIA subfamily.</text>
</comment>
<dbReference type="SUPFAM" id="SSF81660">
    <property type="entry name" value="Metal cation-transporting ATPase, ATP-binding domain N"/>
    <property type="match status" value="1"/>
</dbReference>
<dbReference type="FunFam" id="2.70.150.10:FF:000160">
    <property type="entry name" value="Sarcoplasmic/endoplasmic reticulum calcium ATPase 1"/>
    <property type="match status" value="1"/>
</dbReference>
<keyword evidence="10 12" id="KW-0472">Membrane</keyword>
<evidence type="ECO:0000256" key="6">
    <source>
        <dbReference type="ARBA" id="ARBA00022840"/>
    </source>
</evidence>
<dbReference type="GO" id="GO:0016887">
    <property type="term" value="F:ATP hydrolysis activity"/>
    <property type="evidence" value="ECO:0007669"/>
    <property type="project" value="InterPro"/>
</dbReference>
<dbReference type="Gene3D" id="1.20.1110.10">
    <property type="entry name" value="Calcium-transporting ATPase, transmembrane domain"/>
    <property type="match status" value="1"/>
</dbReference>
<evidence type="ECO:0000256" key="4">
    <source>
        <dbReference type="ARBA" id="ARBA00022692"/>
    </source>
</evidence>
<feature type="transmembrane region" description="Helical" evidence="12">
    <location>
        <begin position="259"/>
        <end position="280"/>
    </location>
</feature>
<dbReference type="PANTHER" id="PTHR43294">
    <property type="entry name" value="SODIUM/POTASSIUM-TRANSPORTING ATPASE SUBUNIT ALPHA"/>
    <property type="match status" value="1"/>
</dbReference>
<dbReference type="STRING" id="1291052.FC18_GL002103"/>
<evidence type="ECO:0000256" key="11">
    <source>
        <dbReference type="SAM" id="MobiDB-lite"/>
    </source>
</evidence>
<dbReference type="PRINTS" id="PR00119">
    <property type="entry name" value="CATATPASE"/>
</dbReference>
<feature type="transmembrane region" description="Helical" evidence="12">
    <location>
        <begin position="98"/>
        <end position="115"/>
    </location>
</feature>
<dbReference type="NCBIfam" id="TIGR01494">
    <property type="entry name" value="ATPase_P-type"/>
    <property type="match status" value="2"/>
</dbReference>
<dbReference type="Proteomes" id="UP000051679">
    <property type="component" value="Unassembled WGS sequence"/>
</dbReference>
<dbReference type="InterPro" id="IPR006068">
    <property type="entry name" value="ATPase_P-typ_cation-transptr_C"/>
</dbReference>
<dbReference type="InterPro" id="IPR023299">
    <property type="entry name" value="ATPase_P-typ_cyto_dom_N"/>
</dbReference>
<dbReference type="Pfam" id="PF00689">
    <property type="entry name" value="Cation_ATPase_C"/>
    <property type="match status" value="1"/>
</dbReference>
<dbReference type="OrthoDB" id="9760364at2"/>
<dbReference type="GO" id="GO:0012505">
    <property type="term" value="C:endomembrane system"/>
    <property type="evidence" value="ECO:0007669"/>
    <property type="project" value="UniProtKB-SubCell"/>
</dbReference>
<proteinExistence type="inferred from homology"/>
<dbReference type="Gene3D" id="3.40.1110.10">
    <property type="entry name" value="Calcium-transporting ATPase, cytoplasmic domain N"/>
    <property type="match status" value="1"/>
</dbReference>
<evidence type="ECO:0000256" key="9">
    <source>
        <dbReference type="ARBA" id="ARBA00022989"/>
    </source>
</evidence>
<feature type="region of interest" description="Disordered" evidence="11">
    <location>
        <begin position="1"/>
        <end position="22"/>
    </location>
</feature>
<name>A0A0R1ZXM5_9LACO</name>
<gene>
    <name evidence="14" type="ORF">FC18_GL002103</name>
</gene>
<evidence type="ECO:0000313" key="15">
    <source>
        <dbReference type="Proteomes" id="UP000051679"/>
    </source>
</evidence>
<dbReference type="RefSeq" id="WP_056975327.1">
    <property type="nucleotide sequence ID" value="NZ_AYYO01000003.1"/>
</dbReference>
<evidence type="ECO:0000256" key="2">
    <source>
        <dbReference type="ARBA" id="ARBA00005675"/>
    </source>
</evidence>
<evidence type="ECO:0000256" key="12">
    <source>
        <dbReference type="SAM" id="Phobius"/>
    </source>
</evidence>
<evidence type="ECO:0000256" key="3">
    <source>
        <dbReference type="ARBA" id="ARBA00022553"/>
    </source>
</evidence>
<sequence>MDSSESKSGRPDGEQQPAKPPLWQLSSDELAAKFKTNVEDGLNEDDAKARLRQYGPNALVAKKQSKIIRFLKQFNDSINYILAAAAILTFFMHHYSDSAVIALVIIANAFIGYFQEESADNALAKISELLVASNYVYRGGDKLELSSHDLVPGDLVQLEAGDAVPADMRLIEADNLTVQESVLTGEAVSVEKTEDPLTQAEIPLAERTNMVFASTAVTTGSGLGVVVATGANTEIGHIQNSVKTIKPKPTPLVRNLNKLGLQLSLAIVAVAALLFVVGLMTKVYSLSTLTIAVITMVVGSMPEGLPASTSVVLAMGTRKLTKQNAIVKTLPAVETLGAVDIINSDKTGTLTKNEMTVTDIIADGQDFVVDGVGYAADGHVKTSTGKDVDWAKNDKLKWLVTIAGETSDAEFHEEDGQWVLTGEPTDGALTTLYHKLMGVEPDPDEIDSLPFDSQFRYSARLANVDGERVLMVKGAPQTLVRLANEHGGNIDAGYVEKQVAKLANAGKRVVALAWQPVAPDTDEINQDEIGAGLKLAGLVGIIDPPRPEVAAAISELRVAGVRVKMITGDDPRTASAIAKQLNMGETIEAITGPELEKLSDEQLQDQIDRYTVFARATPEDKLRIVRAQQAQGHVVGMTGDGVNDAPALKQADIGIAMGIKGTEVAKGAADMVLADDNFTTILTAVREGRHVFDNIRKTIRYLLPTSFAEGLVVVLSIAFQQPLPLYPTQLLWINMVSALTIQFAFIFEPPEDGIMTRGPRNVNEGILTKWHGVEVAYVAVLIAGLGLAIYDWLFNHGMSHVVGSTVALQIVIFGKIFYLFNLRNSHPVISKYFFQNKMAFWIIGILLLLQCAIIYLPFMNGIFHTTPVGLAVGWGIPTLAGLVVLIITEAVKFTRIGLMRRAGRLSNKI</sequence>
<protein>
    <submittedName>
        <fullName evidence="14">Cation transport ATPase</fullName>
    </submittedName>
</protein>
<organism evidence="14 15">
    <name type="scientific">Lacticaseibacillus sharpeae JCM 1186 = DSM 20505</name>
    <dbReference type="NCBI Taxonomy" id="1291052"/>
    <lineage>
        <taxon>Bacteria</taxon>
        <taxon>Bacillati</taxon>
        <taxon>Bacillota</taxon>
        <taxon>Bacilli</taxon>
        <taxon>Lactobacillales</taxon>
        <taxon>Lactobacillaceae</taxon>
        <taxon>Lacticaseibacillus</taxon>
    </lineage>
</organism>
<dbReference type="FunFam" id="3.40.50.1000:FF:000028">
    <property type="entry name" value="Calcium-transporting P-type ATPase, putative"/>
    <property type="match status" value="1"/>
</dbReference>
<feature type="transmembrane region" description="Helical" evidence="12">
    <location>
        <begin position="800"/>
        <end position="818"/>
    </location>
</feature>
<dbReference type="SUPFAM" id="SSF81665">
    <property type="entry name" value="Calcium ATPase, transmembrane domain M"/>
    <property type="match status" value="1"/>
</dbReference>